<dbReference type="OrthoDB" id="1920886at2759"/>
<comment type="caution">
    <text evidence="1">The sequence shown here is derived from an EMBL/GenBank/DDBJ whole genome shotgun (WGS) entry which is preliminary data.</text>
</comment>
<proteinExistence type="predicted"/>
<sequence>MPEWFQNFVANQNGDEEFRNRLREVGKLPPAEEKMPAEMQALFLARFRRRTAMEEAAPDFKVGAKGKKQLVDNKLDTMFRGGKVDNYFK</sequence>
<dbReference type="EMBL" id="LSRX01006960">
    <property type="protein sequence ID" value="OLP72813.1"/>
    <property type="molecule type" value="Genomic_DNA"/>
</dbReference>
<feature type="non-terminal residue" evidence="1">
    <location>
        <position position="89"/>
    </location>
</feature>
<keyword evidence="2" id="KW-1185">Reference proteome</keyword>
<dbReference type="AlphaFoldDB" id="A0A1Q9BQN9"/>
<protein>
    <submittedName>
        <fullName evidence="1">Uncharacterized protein</fullName>
    </submittedName>
</protein>
<accession>A0A1Q9BQN9</accession>
<evidence type="ECO:0000313" key="2">
    <source>
        <dbReference type="Proteomes" id="UP000186817"/>
    </source>
</evidence>
<name>A0A1Q9BQN9_SYMMI</name>
<reference evidence="1 2" key="1">
    <citation type="submission" date="2016-02" db="EMBL/GenBank/DDBJ databases">
        <title>Genome analysis of coral dinoflagellate symbionts highlights evolutionary adaptations to a symbiotic lifestyle.</title>
        <authorList>
            <person name="Aranda M."/>
            <person name="Li Y."/>
            <person name="Liew Y.J."/>
            <person name="Baumgarten S."/>
            <person name="Simakov O."/>
            <person name="Wilson M."/>
            <person name="Piel J."/>
            <person name="Ashoor H."/>
            <person name="Bougouffa S."/>
            <person name="Bajic V.B."/>
            <person name="Ryu T."/>
            <person name="Ravasi T."/>
            <person name="Bayer T."/>
            <person name="Micklem G."/>
            <person name="Kim H."/>
            <person name="Bhak J."/>
            <person name="Lajeunesse T.C."/>
            <person name="Voolstra C.R."/>
        </authorList>
    </citation>
    <scope>NUCLEOTIDE SEQUENCE [LARGE SCALE GENOMIC DNA]</scope>
    <source>
        <strain evidence="1 2">CCMP2467</strain>
    </source>
</reference>
<gene>
    <name evidence="1" type="ORF">AK812_SmicGene48054</name>
</gene>
<evidence type="ECO:0000313" key="1">
    <source>
        <dbReference type="EMBL" id="OLP72813.1"/>
    </source>
</evidence>
<organism evidence="1 2">
    <name type="scientific">Symbiodinium microadriaticum</name>
    <name type="common">Dinoflagellate</name>
    <name type="synonym">Zooxanthella microadriatica</name>
    <dbReference type="NCBI Taxonomy" id="2951"/>
    <lineage>
        <taxon>Eukaryota</taxon>
        <taxon>Sar</taxon>
        <taxon>Alveolata</taxon>
        <taxon>Dinophyceae</taxon>
        <taxon>Suessiales</taxon>
        <taxon>Symbiodiniaceae</taxon>
        <taxon>Symbiodinium</taxon>
    </lineage>
</organism>
<dbReference type="Proteomes" id="UP000186817">
    <property type="component" value="Unassembled WGS sequence"/>
</dbReference>